<accession>A0ACC3AKX8</accession>
<keyword evidence="2" id="KW-1185">Reference proteome</keyword>
<evidence type="ECO:0000313" key="2">
    <source>
        <dbReference type="Proteomes" id="UP001172386"/>
    </source>
</evidence>
<evidence type="ECO:0000313" key="1">
    <source>
        <dbReference type="EMBL" id="KAJ9664717.1"/>
    </source>
</evidence>
<comment type="caution">
    <text evidence="1">The sequence shown here is derived from an EMBL/GenBank/DDBJ whole genome shotgun (WGS) entry which is preliminary data.</text>
</comment>
<gene>
    <name evidence="1" type="ORF">H2198_000063</name>
</gene>
<proteinExistence type="predicted"/>
<sequence length="639" mass="69293">MAAPQKPSMDDIQKFMDWALAFTGGEARLRGGEDMREARARPELSVAQPGDPRVLTPIEEEPDLSLVPLDVKNTAEPASLPPTPKVTTTSTAPSVVAIPDEQSAREVGRSGKLNASNAPIVISITHKIVTPANLEDEDIPPIPPAVGGRNLLDEPEPSKTLTPTQLRLLQKMDPEHEAVKAVDALAKSTSAPQEAEPVTQQGIGAEAVVTLASQPVQQPHNNVSTQQTFDTRMTFFDNKLANFKPISAQRVRSYESAEQSQDANTQTETPSKGEQPVGGFGVANLLQWQGVVVSSSSKGSLPKLAASLDPEAEELRTREESSSNQIKRTEPVLTSDCHAVAEGSKNAAFRKHFRTSSLAPATPVESLIPVLMVPEAQGQTEVEIAANIPKEGIEIPINLQTPAADPLQLEPAAVTIATQVTPKDNDTTTEGVHLGEEEEKWKRKLAIGKPKSCLVVLKNLPKQDLDFTFVQSLIHGGSIESMTLSRDKGVAYIKFTEVEDGWRYLLSHEGGIKFKHNGQDSTITVEDGKDYSETEATIQAYIECGATRVIRLQHVSPDLPPRILLGAAGGTHGEREVEYMAESFRGGMRTVVFRFTCITDAVMFRKSLLATPQAWRAQNVQFIEDPCALRTAIDAKELA</sequence>
<reference evidence="1" key="1">
    <citation type="submission" date="2022-10" db="EMBL/GenBank/DDBJ databases">
        <title>Culturing micro-colonial fungi from biological soil crusts in the Mojave desert and describing Neophaeococcomyces mojavensis, and introducing the new genera and species Taxawa tesnikishii.</title>
        <authorList>
            <person name="Kurbessoian T."/>
            <person name="Stajich J.E."/>
        </authorList>
    </citation>
    <scope>NUCLEOTIDE SEQUENCE</scope>
    <source>
        <strain evidence="1">JES_112</strain>
    </source>
</reference>
<dbReference type="Proteomes" id="UP001172386">
    <property type="component" value="Unassembled WGS sequence"/>
</dbReference>
<protein>
    <submittedName>
        <fullName evidence="1">Uncharacterized protein</fullName>
    </submittedName>
</protein>
<name>A0ACC3AKX8_9EURO</name>
<organism evidence="1 2">
    <name type="scientific">Neophaeococcomyces mojaviensis</name>
    <dbReference type="NCBI Taxonomy" id="3383035"/>
    <lineage>
        <taxon>Eukaryota</taxon>
        <taxon>Fungi</taxon>
        <taxon>Dikarya</taxon>
        <taxon>Ascomycota</taxon>
        <taxon>Pezizomycotina</taxon>
        <taxon>Eurotiomycetes</taxon>
        <taxon>Chaetothyriomycetidae</taxon>
        <taxon>Chaetothyriales</taxon>
        <taxon>Chaetothyriales incertae sedis</taxon>
        <taxon>Neophaeococcomyces</taxon>
    </lineage>
</organism>
<dbReference type="EMBL" id="JAPDRQ010000001">
    <property type="protein sequence ID" value="KAJ9664717.1"/>
    <property type="molecule type" value="Genomic_DNA"/>
</dbReference>